<evidence type="ECO:0000256" key="2">
    <source>
        <dbReference type="SAM" id="Phobius"/>
    </source>
</evidence>
<keyword evidence="2" id="KW-0472">Membrane</keyword>
<dbReference type="Proteomes" id="UP000294894">
    <property type="component" value="Chromosome"/>
</dbReference>
<dbReference type="KEGG" id="noy:EXE57_07905"/>
<keyword evidence="4" id="KW-1185">Reference proteome</keyword>
<feature type="region of interest" description="Disordered" evidence="1">
    <location>
        <begin position="1"/>
        <end position="49"/>
    </location>
</feature>
<feature type="compositionally biased region" description="Pro residues" evidence="1">
    <location>
        <begin position="106"/>
        <end position="117"/>
    </location>
</feature>
<keyword evidence="2" id="KW-1133">Transmembrane helix</keyword>
<proteinExistence type="predicted"/>
<evidence type="ECO:0000313" key="3">
    <source>
        <dbReference type="EMBL" id="QBR92219.1"/>
    </source>
</evidence>
<feature type="transmembrane region" description="Helical" evidence="2">
    <location>
        <begin position="52"/>
        <end position="73"/>
    </location>
</feature>
<name>A0A4P7GKA9_9ACTN</name>
<reference evidence="3 4" key="1">
    <citation type="submission" date="2019-03" db="EMBL/GenBank/DDBJ databases">
        <title>Three New Species of Nocardioides, Nocardioides euryhalodurans sp. nov., Nocardioides seonyuensis sp. nov. and Nocardioides eburneoflavus sp. nov., Iolated from Soil.</title>
        <authorList>
            <person name="Roh S.G."/>
            <person name="Lee C."/>
            <person name="Kim M.-K."/>
            <person name="Kim S.B."/>
        </authorList>
    </citation>
    <scope>NUCLEOTIDE SEQUENCE [LARGE SCALE GENOMIC DNA]</scope>
    <source>
        <strain evidence="3 4">MMS17-SY117</strain>
    </source>
</reference>
<feature type="region of interest" description="Disordered" evidence="1">
    <location>
        <begin position="71"/>
        <end position="126"/>
    </location>
</feature>
<feature type="compositionally biased region" description="Basic and acidic residues" evidence="1">
    <location>
        <begin position="90"/>
        <end position="104"/>
    </location>
</feature>
<sequence>MSDQQTPDPQPTTDPTPEGAADPTEPAGSRRDRFRARSARFREGPHRISRSIAVALASGLIIGGAGGFAVAAVTTDGPDHGGPHGGPHGRPFDAPHEDEQRRDVPPGTPGELPPSTPPEDSGDLAG</sequence>
<organism evidence="3 4">
    <name type="scientific">Nocardioides euryhalodurans</name>
    <dbReference type="NCBI Taxonomy" id="2518370"/>
    <lineage>
        <taxon>Bacteria</taxon>
        <taxon>Bacillati</taxon>
        <taxon>Actinomycetota</taxon>
        <taxon>Actinomycetes</taxon>
        <taxon>Propionibacteriales</taxon>
        <taxon>Nocardioidaceae</taxon>
        <taxon>Nocardioides</taxon>
    </lineage>
</organism>
<accession>A0A4P7GKA9</accession>
<keyword evidence="2" id="KW-0812">Transmembrane</keyword>
<gene>
    <name evidence="3" type="ORF">EXE57_07905</name>
</gene>
<protein>
    <submittedName>
        <fullName evidence="3">Uncharacterized protein</fullName>
    </submittedName>
</protein>
<evidence type="ECO:0000256" key="1">
    <source>
        <dbReference type="SAM" id="MobiDB-lite"/>
    </source>
</evidence>
<dbReference type="EMBL" id="CP038267">
    <property type="protein sequence ID" value="QBR92219.1"/>
    <property type="molecule type" value="Genomic_DNA"/>
</dbReference>
<evidence type="ECO:0000313" key="4">
    <source>
        <dbReference type="Proteomes" id="UP000294894"/>
    </source>
</evidence>
<dbReference type="AlphaFoldDB" id="A0A4P7GKA9"/>
<dbReference type="RefSeq" id="WP_135076054.1">
    <property type="nucleotide sequence ID" value="NZ_CP038267.1"/>
</dbReference>